<sequence length="129" mass="15178">MMNGLCSRPKPAMYLPLCFGQKYICNDPEVGQRSKSAFEEKLTIERIEKWTQHSHNEQVFGKHFVLGKPFPYWHKHNVGWVPNLGLRKKTSECKIYYELKAKRKERAKIRETRLRATVTWIGRAVSEAN</sequence>
<organism evidence="1 2">
    <name type="scientific">Pocillopora damicornis</name>
    <name type="common">Cauliflower coral</name>
    <name type="synonym">Millepora damicornis</name>
    <dbReference type="NCBI Taxonomy" id="46731"/>
    <lineage>
        <taxon>Eukaryota</taxon>
        <taxon>Metazoa</taxon>
        <taxon>Cnidaria</taxon>
        <taxon>Anthozoa</taxon>
        <taxon>Hexacorallia</taxon>
        <taxon>Scleractinia</taxon>
        <taxon>Astrocoeniina</taxon>
        <taxon>Pocilloporidae</taxon>
        <taxon>Pocillopora</taxon>
    </lineage>
</organism>
<dbReference type="EMBL" id="RCHS01000571">
    <property type="protein sequence ID" value="RMX57945.1"/>
    <property type="molecule type" value="Genomic_DNA"/>
</dbReference>
<accession>A0A3M6UWC9</accession>
<gene>
    <name evidence="1" type="ORF">pdam_00021950</name>
</gene>
<evidence type="ECO:0000313" key="2">
    <source>
        <dbReference type="Proteomes" id="UP000275408"/>
    </source>
</evidence>
<dbReference type="AlphaFoldDB" id="A0A3M6UWC9"/>
<protein>
    <submittedName>
        <fullName evidence="1">Uncharacterized protein</fullName>
    </submittedName>
</protein>
<keyword evidence="2" id="KW-1185">Reference proteome</keyword>
<proteinExistence type="predicted"/>
<evidence type="ECO:0000313" key="1">
    <source>
        <dbReference type="EMBL" id="RMX57945.1"/>
    </source>
</evidence>
<dbReference type="Proteomes" id="UP000275408">
    <property type="component" value="Unassembled WGS sequence"/>
</dbReference>
<comment type="caution">
    <text evidence="1">The sequence shown here is derived from an EMBL/GenBank/DDBJ whole genome shotgun (WGS) entry which is preliminary data.</text>
</comment>
<reference evidence="1 2" key="1">
    <citation type="journal article" date="2018" name="Sci. Rep.">
        <title>Comparative analysis of the Pocillopora damicornis genome highlights role of immune system in coral evolution.</title>
        <authorList>
            <person name="Cunning R."/>
            <person name="Bay R.A."/>
            <person name="Gillette P."/>
            <person name="Baker A.C."/>
            <person name="Traylor-Knowles N."/>
        </authorList>
    </citation>
    <scope>NUCLEOTIDE SEQUENCE [LARGE SCALE GENOMIC DNA]</scope>
    <source>
        <strain evidence="1">RSMAS</strain>
        <tissue evidence="1">Whole animal</tissue>
    </source>
</reference>
<name>A0A3M6UWC9_POCDA</name>